<feature type="active site" evidence="3">
    <location>
        <position position="12"/>
    </location>
</feature>
<sequence>MPRLALIATGGTIAGSGAQENYIAGVLGADVLLGAVTELRRLADWHVEQPFALDSRDMEPAHWLLLAARVQAMLDDPAIDGIVITHGTDTLEESAFALDLLLPAGKPVVLTAAMRPATSLSSDGPLNLLQAACVALHPAARERGVLVVANGLIIAAQQLRKTSTHAVEALQPQAGAAPLGQVIGEIVQLSPGQPPRSAPLQVQPGELPRVDILYAHAGATPDLIAACVAAGARGLVLALSGHGSIPQSWRPALAQARASGLQVVRATRISAGGVWPNCNEDDTANGWLAAGRLSPQQARVLLILALAGQAHPDPQPLSGLFARYHA</sequence>
<accession>A0ABX2II65</accession>
<name>A0ABX2II65_9RHOO</name>
<keyword evidence="2" id="KW-0378">Hydrolase</keyword>
<dbReference type="InterPro" id="IPR006034">
    <property type="entry name" value="Asparaginase/glutaminase-like"/>
</dbReference>
<protein>
    <submittedName>
        <fullName evidence="7">Asparaginase</fullName>
    </submittedName>
</protein>
<comment type="caution">
    <text evidence="7">The sequence shown here is derived from an EMBL/GenBank/DDBJ whole genome shotgun (WGS) entry which is preliminary data.</text>
</comment>
<dbReference type="SMART" id="SM00870">
    <property type="entry name" value="Asparaginase"/>
    <property type="match status" value="1"/>
</dbReference>
<dbReference type="PIRSF" id="PIRSF001220">
    <property type="entry name" value="L-ASNase_gatD"/>
    <property type="match status" value="1"/>
</dbReference>
<dbReference type="PRINTS" id="PR00139">
    <property type="entry name" value="ASNGLNASE"/>
</dbReference>
<evidence type="ECO:0000259" key="5">
    <source>
        <dbReference type="Pfam" id="PF00710"/>
    </source>
</evidence>
<dbReference type="Pfam" id="PF00710">
    <property type="entry name" value="Asparaginase"/>
    <property type="match status" value="1"/>
</dbReference>
<evidence type="ECO:0000256" key="2">
    <source>
        <dbReference type="ARBA" id="ARBA00022801"/>
    </source>
</evidence>
<feature type="domain" description="L-asparaginase N-terminal" evidence="5">
    <location>
        <begin position="3"/>
        <end position="188"/>
    </location>
</feature>
<dbReference type="Gene3D" id="3.40.50.40">
    <property type="match status" value="1"/>
</dbReference>
<dbReference type="PANTHER" id="PTHR11707">
    <property type="entry name" value="L-ASPARAGINASE"/>
    <property type="match status" value="1"/>
</dbReference>
<comment type="similarity">
    <text evidence="1">Belongs to the asparaginase 1 family.</text>
</comment>
<dbReference type="PIRSF" id="PIRSF500176">
    <property type="entry name" value="L_ASNase"/>
    <property type="match status" value="1"/>
</dbReference>
<gene>
    <name evidence="7" type="ORF">HJ583_014145</name>
</gene>
<evidence type="ECO:0000313" key="8">
    <source>
        <dbReference type="Proteomes" id="UP000778523"/>
    </source>
</evidence>
<dbReference type="Proteomes" id="UP000778523">
    <property type="component" value="Unassembled WGS sequence"/>
</dbReference>
<evidence type="ECO:0000256" key="3">
    <source>
        <dbReference type="PROSITE-ProRule" id="PRU10099"/>
    </source>
</evidence>
<evidence type="ECO:0000313" key="7">
    <source>
        <dbReference type="EMBL" id="NSL56177.1"/>
    </source>
</evidence>
<evidence type="ECO:0000256" key="4">
    <source>
        <dbReference type="PROSITE-ProRule" id="PRU10100"/>
    </source>
</evidence>
<dbReference type="SFLD" id="SFLDS00057">
    <property type="entry name" value="Glutaminase/Asparaginase"/>
    <property type="match status" value="1"/>
</dbReference>
<dbReference type="Gene3D" id="3.40.50.1170">
    <property type="entry name" value="L-asparaginase, N-terminal domain"/>
    <property type="match status" value="1"/>
</dbReference>
<dbReference type="CDD" id="cd08964">
    <property type="entry name" value="L-asparaginase_II"/>
    <property type="match status" value="1"/>
</dbReference>
<dbReference type="PROSITE" id="PS00144">
    <property type="entry name" value="ASN_GLN_ASE_1"/>
    <property type="match status" value="1"/>
</dbReference>
<dbReference type="InterPro" id="IPR036152">
    <property type="entry name" value="Asp/glu_Ase-like_sf"/>
</dbReference>
<dbReference type="PROSITE" id="PS51732">
    <property type="entry name" value="ASN_GLN_ASE_3"/>
    <property type="match status" value="1"/>
</dbReference>
<organism evidence="7 8">
    <name type="scientific">Uliginosibacterium aquaticum</name>
    <dbReference type="NCBI Taxonomy" id="2731212"/>
    <lineage>
        <taxon>Bacteria</taxon>
        <taxon>Pseudomonadati</taxon>
        <taxon>Pseudomonadota</taxon>
        <taxon>Betaproteobacteria</taxon>
        <taxon>Rhodocyclales</taxon>
        <taxon>Zoogloeaceae</taxon>
        <taxon>Uliginosibacterium</taxon>
    </lineage>
</organism>
<dbReference type="InterPro" id="IPR004550">
    <property type="entry name" value="AsnASE_II"/>
</dbReference>
<dbReference type="InterPro" id="IPR037152">
    <property type="entry name" value="L-asparaginase_N_sf"/>
</dbReference>
<dbReference type="SUPFAM" id="SSF53774">
    <property type="entry name" value="Glutaminase/Asparaginase"/>
    <property type="match status" value="1"/>
</dbReference>
<evidence type="ECO:0000256" key="1">
    <source>
        <dbReference type="ARBA" id="ARBA00010518"/>
    </source>
</evidence>
<dbReference type="RefSeq" id="WP_170022503.1">
    <property type="nucleotide sequence ID" value="NZ_JABCSC020000003.1"/>
</dbReference>
<evidence type="ECO:0000259" key="6">
    <source>
        <dbReference type="Pfam" id="PF17763"/>
    </source>
</evidence>
<dbReference type="EMBL" id="JABCSC020000003">
    <property type="protein sequence ID" value="NSL56177.1"/>
    <property type="molecule type" value="Genomic_DNA"/>
</dbReference>
<feature type="domain" description="Asparaginase/glutaminase C-terminal" evidence="6">
    <location>
        <begin position="209"/>
        <end position="310"/>
    </location>
</feature>
<proteinExistence type="inferred from homology"/>
<dbReference type="InterPro" id="IPR027475">
    <property type="entry name" value="Asparaginase/glutaminase_AS2"/>
</dbReference>
<feature type="active site" evidence="4">
    <location>
        <position position="88"/>
    </location>
</feature>
<dbReference type="PANTHER" id="PTHR11707:SF28">
    <property type="entry name" value="60 KDA LYSOPHOSPHOLIPASE"/>
    <property type="match status" value="1"/>
</dbReference>
<dbReference type="InterPro" id="IPR027473">
    <property type="entry name" value="L-asparaginase_C"/>
</dbReference>
<dbReference type="InterPro" id="IPR020827">
    <property type="entry name" value="Asparaginase/glutaminase_AS1"/>
</dbReference>
<reference evidence="7 8" key="1">
    <citation type="submission" date="2020-06" db="EMBL/GenBank/DDBJ databases">
        <title>Draft genome of Uliginosibacterium sp. IMCC34675.</title>
        <authorList>
            <person name="Song J."/>
        </authorList>
    </citation>
    <scope>NUCLEOTIDE SEQUENCE [LARGE SCALE GENOMIC DNA]</scope>
    <source>
        <strain evidence="7 8">IMCC34675</strain>
    </source>
</reference>
<dbReference type="InterPro" id="IPR027474">
    <property type="entry name" value="L-asparaginase_N"/>
</dbReference>
<dbReference type="InterPro" id="IPR040919">
    <property type="entry name" value="Asparaginase_C"/>
</dbReference>
<keyword evidence="8" id="KW-1185">Reference proteome</keyword>
<dbReference type="PROSITE" id="PS00917">
    <property type="entry name" value="ASN_GLN_ASE_2"/>
    <property type="match status" value="1"/>
</dbReference>
<dbReference type="Pfam" id="PF17763">
    <property type="entry name" value="Asparaginase_C"/>
    <property type="match status" value="1"/>
</dbReference>